<evidence type="ECO:0000313" key="3">
    <source>
        <dbReference type="Proteomes" id="UP001209713"/>
    </source>
</evidence>
<dbReference type="Gene3D" id="3.40.630.30">
    <property type="match status" value="1"/>
</dbReference>
<protein>
    <submittedName>
        <fullName evidence="2">N-acetyltransferase</fullName>
    </submittedName>
</protein>
<keyword evidence="3" id="KW-1185">Reference proteome</keyword>
<proteinExistence type="predicted"/>
<feature type="domain" description="N-acetyltransferase" evidence="1">
    <location>
        <begin position="1"/>
        <end position="152"/>
    </location>
</feature>
<dbReference type="PROSITE" id="PS51186">
    <property type="entry name" value="GNAT"/>
    <property type="match status" value="1"/>
</dbReference>
<dbReference type="EMBL" id="JAOVZB010000004">
    <property type="protein sequence ID" value="MCV2403146.1"/>
    <property type="molecule type" value="Genomic_DNA"/>
</dbReference>
<dbReference type="Pfam" id="PF13508">
    <property type="entry name" value="Acetyltransf_7"/>
    <property type="match status" value="1"/>
</dbReference>
<organism evidence="2 3">
    <name type="scientific">Marinomonas sargassi</name>
    <dbReference type="NCBI Taxonomy" id="2984494"/>
    <lineage>
        <taxon>Bacteria</taxon>
        <taxon>Pseudomonadati</taxon>
        <taxon>Pseudomonadota</taxon>
        <taxon>Gammaproteobacteria</taxon>
        <taxon>Oceanospirillales</taxon>
        <taxon>Oceanospirillaceae</taxon>
        <taxon>Marinomonas</taxon>
    </lineage>
</organism>
<comment type="caution">
    <text evidence="2">The sequence shown here is derived from an EMBL/GenBank/DDBJ whole genome shotgun (WGS) entry which is preliminary data.</text>
</comment>
<gene>
    <name evidence="2" type="ORF">OFY17_09680</name>
</gene>
<dbReference type="Proteomes" id="UP001209713">
    <property type="component" value="Unassembled WGS sequence"/>
</dbReference>
<dbReference type="InterPro" id="IPR000182">
    <property type="entry name" value="GNAT_dom"/>
</dbReference>
<evidence type="ECO:0000313" key="2">
    <source>
        <dbReference type="EMBL" id="MCV2403146.1"/>
    </source>
</evidence>
<name>A0ABT2YTE5_9GAMM</name>
<dbReference type="InterPro" id="IPR016181">
    <property type="entry name" value="Acyl_CoA_acyltransferase"/>
</dbReference>
<sequence length="178" mass="19319">MKLSLFDESQFYEVIDLFKRVFSASESEEDGQVIADFVSNLITTTKPEDLIGCVAEDNGGVIGCIFFSRLTVPSGQEAFILSPVAVLTNVQGTGIGQKLIRYGLDHLKSLGVHLAFTYGDPSYYCKTGFEPISENIVKAPCSLSQPMGWLAQALNGSEIHTMVGETACVEALNDPSLW</sequence>
<dbReference type="CDD" id="cd04301">
    <property type="entry name" value="NAT_SF"/>
    <property type="match status" value="1"/>
</dbReference>
<dbReference type="RefSeq" id="WP_263530527.1">
    <property type="nucleotide sequence ID" value="NZ_JAOVZB010000004.1"/>
</dbReference>
<evidence type="ECO:0000259" key="1">
    <source>
        <dbReference type="PROSITE" id="PS51186"/>
    </source>
</evidence>
<dbReference type="SUPFAM" id="SSF55729">
    <property type="entry name" value="Acyl-CoA N-acyltransferases (Nat)"/>
    <property type="match status" value="1"/>
</dbReference>
<reference evidence="2 3" key="1">
    <citation type="submission" date="2022-10" db="EMBL/GenBank/DDBJ databases">
        <title>Marinomonas transparenta sp. nov. and Marinomonas sargassi sp. nov., isolated from marine alga (Sargassum natans (L.) Gaillon).</title>
        <authorList>
            <person name="Wang Y."/>
        </authorList>
    </citation>
    <scope>NUCLEOTIDE SEQUENCE [LARGE SCALE GENOMIC DNA]</scope>
    <source>
        <strain evidence="2 3">C2222</strain>
    </source>
</reference>
<accession>A0ABT2YTE5</accession>